<sequence>MATSLNPLWAFFQKSDIMFNKSHWTTHCEGCVRHHQNCLKEGRLDNVGVATAFINEKEERAAARELAGAIRGEKGVFITHILGSRTTSACPHASKAAQTEAKAQREGAQAAKAAAPSRKRARSPSTAGSVEVTAQKKIKQTMLRTYTGNDMPFSAAEVDAIEAQALRAIISSNSPFRLFEDPEMLTLFGMMRSQGPQILPSAKVIGGRLLNEGSESVEAKLATVLKGKNIGVLADGWKALNKDSVNGVCANVDYKSYTIELVEVTAQDKSGPGMCQTFIEIIDRIETKYGCIIIYFITDADGGSKKGRILLGKKRRWLILPSCWAHQFQLILGDYFKVHKFAAGTAELATTLIGWINNHGKVRKIFDRAQRDFHMDRLGRVLILAYLVANLTRWTTHCIAFMRLFRLEEPLRLAVMQSRGAIIAAQVGTAKGAEKTAFTEEAEKFCTLIMETTFWSSLESLIEDIEPICYGTNLNQKDSTRADQVLLSLVGMFLRMVAHPEPEVASGMTARLEKRWKDCDQPLFLLALILNPFERLSAFGPEADLNHFNCLDLLISMYQRLKSRPDNSDTQAERTSKEEQVSAAFLQYLSSTGPFAPWLGNEASFERRMGRDPIAVWVAFRTPAVAELTDFAITLLKIVVNQAGCERVFSDLKVKQTQRRNRLKLEKLGKMTKIGAEIRADQIERGVIKLRTKRVVHKSTDALLAVPRYLDLLQDQDDEETTERGRALVSTASGWRTVMAKWVGDARAAEIDAAEDSSDSEDEEVPVRIRGAPALPKWKRKTLAQLFGGSTKKHVQRLSQKEIEAEAELMMALAEAERQADEDEDAQPDDGAVEIPSEEEYVE</sequence>
<accession>A0AAD7E8Z1</accession>
<organism evidence="2 3">
    <name type="scientific">Mycena albidolilacea</name>
    <dbReference type="NCBI Taxonomy" id="1033008"/>
    <lineage>
        <taxon>Eukaryota</taxon>
        <taxon>Fungi</taxon>
        <taxon>Dikarya</taxon>
        <taxon>Basidiomycota</taxon>
        <taxon>Agaricomycotina</taxon>
        <taxon>Agaricomycetes</taxon>
        <taxon>Agaricomycetidae</taxon>
        <taxon>Agaricales</taxon>
        <taxon>Marasmiineae</taxon>
        <taxon>Mycenaceae</taxon>
        <taxon>Mycena</taxon>
    </lineage>
</organism>
<evidence type="ECO:0000313" key="2">
    <source>
        <dbReference type="EMBL" id="KAJ7303489.1"/>
    </source>
</evidence>
<reference evidence="2" key="1">
    <citation type="submission" date="2023-03" db="EMBL/GenBank/DDBJ databases">
        <title>Massive genome expansion in bonnet fungi (Mycena s.s.) driven by repeated elements and novel gene families across ecological guilds.</title>
        <authorList>
            <consortium name="Lawrence Berkeley National Laboratory"/>
            <person name="Harder C.B."/>
            <person name="Miyauchi S."/>
            <person name="Viragh M."/>
            <person name="Kuo A."/>
            <person name="Thoen E."/>
            <person name="Andreopoulos B."/>
            <person name="Lu D."/>
            <person name="Skrede I."/>
            <person name="Drula E."/>
            <person name="Henrissat B."/>
            <person name="Morin E."/>
            <person name="Kohler A."/>
            <person name="Barry K."/>
            <person name="LaButti K."/>
            <person name="Morin E."/>
            <person name="Salamov A."/>
            <person name="Lipzen A."/>
            <person name="Mereny Z."/>
            <person name="Hegedus B."/>
            <person name="Baldrian P."/>
            <person name="Stursova M."/>
            <person name="Weitz H."/>
            <person name="Taylor A."/>
            <person name="Grigoriev I.V."/>
            <person name="Nagy L.G."/>
            <person name="Martin F."/>
            <person name="Kauserud H."/>
        </authorList>
    </citation>
    <scope>NUCLEOTIDE SEQUENCE</scope>
    <source>
        <strain evidence="2">CBHHK002</strain>
    </source>
</reference>
<protein>
    <submittedName>
        <fullName evidence="2">Ribonuclease H-like domain-containing protein</fullName>
    </submittedName>
</protein>
<feature type="region of interest" description="Disordered" evidence="1">
    <location>
        <begin position="810"/>
        <end position="843"/>
    </location>
</feature>
<feature type="compositionally biased region" description="Acidic residues" evidence="1">
    <location>
        <begin position="820"/>
        <end position="843"/>
    </location>
</feature>
<name>A0AAD7E8Z1_9AGAR</name>
<proteinExistence type="predicted"/>
<comment type="caution">
    <text evidence="2">The sequence shown here is derived from an EMBL/GenBank/DDBJ whole genome shotgun (WGS) entry which is preliminary data.</text>
</comment>
<feature type="region of interest" description="Disordered" evidence="1">
    <location>
        <begin position="89"/>
        <end position="133"/>
    </location>
</feature>
<gene>
    <name evidence="2" type="ORF">DFH08DRAFT_977172</name>
</gene>
<dbReference type="EMBL" id="JARIHO010000106">
    <property type="protein sequence ID" value="KAJ7303489.1"/>
    <property type="molecule type" value="Genomic_DNA"/>
</dbReference>
<dbReference type="InterPro" id="IPR012337">
    <property type="entry name" value="RNaseH-like_sf"/>
</dbReference>
<feature type="compositionally biased region" description="Low complexity" evidence="1">
    <location>
        <begin position="106"/>
        <end position="116"/>
    </location>
</feature>
<keyword evidence="3" id="KW-1185">Reference proteome</keyword>
<dbReference type="Proteomes" id="UP001218218">
    <property type="component" value="Unassembled WGS sequence"/>
</dbReference>
<evidence type="ECO:0000256" key="1">
    <source>
        <dbReference type="SAM" id="MobiDB-lite"/>
    </source>
</evidence>
<dbReference type="SUPFAM" id="SSF53098">
    <property type="entry name" value="Ribonuclease H-like"/>
    <property type="match status" value="1"/>
</dbReference>
<dbReference type="AlphaFoldDB" id="A0AAD7E8Z1"/>
<evidence type="ECO:0000313" key="3">
    <source>
        <dbReference type="Proteomes" id="UP001218218"/>
    </source>
</evidence>